<dbReference type="PANTHER" id="PTHR43598:SF1">
    <property type="entry name" value="FORMATE DEHYDROGENASE-O MAJOR SUBUNIT"/>
    <property type="match status" value="1"/>
</dbReference>
<evidence type="ECO:0000313" key="8">
    <source>
        <dbReference type="EMBL" id="AGY60283.1"/>
    </source>
</evidence>
<dbReference type="SUPFAM" id="SSF53706">
    <property type="entry name" value="Formate dehydrogenase/DMSO reductase, domains 1-3"/>
    <property type="match status" value="1"/>
</dbReference>
<dbReference type="KEGG" id="glj:GKIL_4037"/>
<dbReference type="GO" id="GO:0030313">
    <property type="term" value="C:cell envelope"/>
    <property type="evidence" value="ECO:0007669"/>
    <property type="project" value="UniProtKB-SubCell"/>
</dbReference>
<accession>U5QN05</accession>
<comment type="cofactor">
    <cofactor evidence="1">
        <name>[4Fe-4S] cluster</name>
        <dbReference type="ChEBI" id="CHEBI:49883"/>
    </cofactor>
</comment>
<dbReference type="EC" id="1.2.1.2" evidence="8"/>
<gene>
    <name evidence="8" type="ORF">GKIL_4037</name>
</gene>
<comment type="similarity">
    <text evidence="3">Belongs to the prokaryotic molybdopterin-containing oxidoreductase family.</text>
</comment>
<keyword evidence="4" id="KW-0408">Iron</keyword>
<dbReference type="GO" id="GO:0030151">
    <property type="term" value="F:molybdenum ion binding"/>
    <property type="evidence" value="ECO:0007669"/>
    <property type="project" value="TreeGrafter"/>
</dbReference>
<keyword evidence="4" id="KW-0479">Metal-binding</keyword>
<dbReference type="HOGENOM" id="CLU_000422_1_2_3"/>
<comment type="subcellular location">
    <subcellularLocation>
        <location evidence="2">Cell envelope</location>
    </subcellularLocation>
</comment>
<dbReference type="GO" id="GO:0009055">
    <property type="term" value="F:electron transfer activity"/>
    <property type="evidence" value="ECO:0007669"/>
    <property type="project" value="TreeGrafter"/>
</dbReference>
<dbReference type="STRING" id="1183438.GKIL_4037"/>
<dbReference type="RefSeq" id="WP_023175623.1">
    <property type="nucleotide sequence ID" value="NC_022600.1"/>
</dbReference>
<reference evidence="8 9" key="1">
    <citation type="journal article" date="2013" name="PLoS ONE">
        <title>Cultivation and Complete Genome Sequencing of Gloeobacter kilaueensis sp. nov., from a Lava Cave in Kilauea Caldera, Hawai'i.</title>
        <authorList>
            <person name="Saw J.H."/>
            <person name="Schatz M."/>
            <person name="Brown M.V."/>
            <person name="Kunkel D.D."/>
            <person name="Foster J.S."/>
            <person name="Shick H."/>
            <person name="Christensen S."/>
            <person name="Hou S."/>
            <person name="Wan X."/>
            <person name="Donachie S.P."/>
        </authorList>
    </citation>
    <scope>NUCLEOTIDE SEQUENCE [LARGE SCALE GENOMIC DNA]</scope>
    <source>
        <strain evidence="9">JS</strain>
    </source>
</reference>
<keyword evidence="9" id="KW-1185">Reference proteome</keyword>
<evidence type="ECO:0000256" key="4">
    <source>
        <dbReference type="ARBA" id="ARBA00022485"/>
    </source>
</evidence>
<dbReference type="EMBL" id="CP003587">
    <property type="protein sequence ID" value="AGY60283.1"/>
    <property type="molecule type" value="Genomic_DNA"/>
</dbReference>
<dbReference type="Gene3D" id="3.40.50.740">
    <property type="match status" value="2"/>
</dbReference>
<dbReference type="Gene3D" id="3.40.228.10">
    <property type="entry name" value="Dimethylsulfoxide Reductase, domain 2"/>
    <property type="match status" value="2"/>
</dbReference>
<organism evidence="8 9">
    <name type="scientific">Gloeobacter kilaueensis (strain ATCC BAA-2537 / CCAP 1431/1 / ULC 316 / JS1)</name>
    <dbReference type="NCBI Taxonomy" id="1183438"/>
    <lineage>
        <taxon>Bacteria</taxon>
        <taxon>Bacillati</taxon>
        <taxon>Cyanobacteriota</taxon>
        <taxon>Cyanophyceae</taxon>
        <taxon>Gloeobacterales</taxon>
        <taxon>Gloeobacteraceae</taxon>
        <taxon>Gloeobacter</taxon>
    </lineage>
</organism>
<dbReference type="GO" id="GO:0016491">
    <property type="term" value="F:oxidoreductase activity"/>
    <property type="evidence" value="ECO:0007669"/>
    <property type="project" value="UniProtKB-KW"/>
</dbReference>
<evidence type="ECO:0000256" key="3">
    <source>
        <dbReference type="ARBA" id="ARBA00010312"/>
    </source>
</evidence>
<keyword evidence="5 8" id="KW-0560">Oxidoreductase</keyword>
<dbReference type="InterPro" id="IPR006656">
    <property type="entry name" value="Mopterin_OxRdtase"/>
</dbReference>
<keyword evidence="4" id="KW-0411">Iron-sulfur</keyword>
<dbReference type="eggNOG" id="COG0243">
    <property type="taxonomic scope" value="Bacteria"/>
</dbReference>
<evidence type="ECO:0000256" key="5">
    <source>
        <dbReference type="ARBA" id="ARBA00023002"/>
    </source>
</evidence>
<feature type="region of interest" description="Disordered" evidence="6">
    <location>
        <begin position="671"/>
        <end position="692"/>
    </location>
</feature>
<feature type="domain" description="Molybdopterin oxidoreductase" evidence="7">
    <location>
        <begin position="39"/>
        <end position="543"/>
    </location>
</feature>
<dbReference type="Pfam" id="PF00384">
    <property type="entry name" value="Molybdopterin"/>
    <property type="match status" value="1"/>
</dbReference>
<evidence type="ECO:0000259" key="7">
    <source>
        <dbReference type="Pfam" id="PF00384"/>
    </source>
</evidence>
<dbReference type="Proteomes" id="UP000017396">
    <property type="component" value="Chromosome"/>
</dbReference>
<evidence type="ECO:0000256" key="2">
    <source>
        <dbReference type="ARBA" id="ARBA00004196"/>
    </source>
</evidence>
<sequence>MRRREVLWLAGLGLGANSLPARSQLLKGAANQTAPGGERLLSPLYRAAGTKNFTPIAWNKAWMLAGEQMSAVRAASWSPALRRVERLGFYLDSGLTNEEAYAWAKLARLTGGRLERRGEKAALAVARALDTSFGVPAATNHWLELPGSKAILIVGSPHNGSHPAYKSVQAAIQAGAKVWQLSEGGTTPGVAGNSLVLSPGSTLAVLGGLIRYIVVEKRADLGFLDIHTNAAFQLQPEFDFKGGLFSGFDPKTRRYDPDTWGYQYLEGGKPARAEQLSDRGTVYDRLASFYAPYTPALVARIAGVSEGLLVRCWREWTAPEQRPASVVYSLDEAVAPELVEQQVRAAAIVSLLTAQVGRPGGGIVLVAPGRNFQGSADVGALGGMLSGWCGAPPLPNEDLVGWVQRWGLRGERRLIPLLRSWYDTNQPDFGFSLLGTAAQADLPLRDSRLDVLVCVGSDPLRSEDWPLEALKLLVVLDSDATNRTARFWQSRPAAGTAVLFLPLAHPSEREGTITDTGRRIQAVKTSGPPQGKSQTGLALATALWNQLSNRLATSSEPRDRALRFGRWWSDPTPAAVFAELANPDLRTLEQVDEAAQPQQFRTATAIYAGASYEALQGRQPFEDSGGLGLYPGYGYLWPGNVHVIANRASADLEGKSRIEPPFMQWDGRQWTGPDTPDIPNADKPAAPAATRSFRGTPEGVARLFAASYALGLNLDTGIAFLNAPTPALGPLPLYYVPRGSRRSNPLYPTQPEAPSAFS</sequence>
<keyword evidence="4" id="KW-0004">4Fe-4S</keyword>
<evidence type="ECO:0000256" key="6">
    <source>
        <dbReference type="SAM" id="MobiDB-lite"/>
    </source>
</evidence>
<dbReference type="OrthoDB" id="9803192at2"/>
<dbReference type="GO" id="GO:0009061">
    <property type="term" value="P:anaerobic respiration"/>
    <property type="evidence" value="ECO:0007669"/>
    <property type="project" value="TreeGrafter"/>
</dbReference>
<dbReference type="PANTHER" id="PTHR43598">
    <property type="entry name" value="TUNGSTEN-CONTAINING FORMYLMETHANOFURAN DEHYDROGENASE 2 SUBUNIT B"/>
    <property type="match status" value="1"/>
</dbReference>
<name>U5QN05_GLOK1</name>
<evidence type="ECO:0000256" key="1">
    <source>
        <dbReference type="ARBA" id="ARBA00001966"/>
    </source>
</evidence>
<evidence type="ECO:0000313" key="9">
    <source>
        <dbReference type="Proteomes" id="UP000017396"/>
    </source>
</evidence>
<protein>
    <submittedName>
        <fullName evidence="8">Formate dehydrogenase, alpha subunit</fullName>
        <ecNumber evidence="8">1.2.1.2</ecNumber>
    </submittedName>
</protein>
<proteinExistence type="inferred from homology"/>
<dbReference type="AlphaFoldDB" id="U5QN05"/>
<dbReference type="GO" id="GO:0051539">
    <property type="term" value="F:4 iron, 4 sulfur cluster binding"/>
    <property type="evidence" value="ECO:0007669"/>
    <property type="project" value="UniProtKB-KW"/>
</dbReference>